<evidence type="ECO:0000313" key="2">
    <source>
        <dbReference type="EMBL" id="MBB4936358.1"/>
    </source>
</evidence>
<feature type="signal peptide" evidence="1">
    <location>
        <begin position="1"/>
        <end position="23"/>
    </location>
</feature>
<evidence type="ECO:0000256" key="1">
    <source>
        <dbReference type="SAM" id="SignalP"/>
    </source>
</evidence>
<dbReference type="EMBL" id="JACHJU010000001">
    <property type="protein sequence ID" value="MBB4936358.1"/>
    <property type="molecule type" value="Genomic_DNA"/>
</dbReference>
<comment type="caution">
    <text evidence="2">The sequence shown here is derived from an EMBL/GenBank/DDBJ whole genome shotgun (WGS) entry which is preliminary data.</text>
</comment>
<gene>
    <name evidence="2" type="ORF">FHR32_000663</name>
</gene>
<dbReference type="AlphaFoldDB" id="A0A7W7W703"/>
<dbReference type="RefSeq" id="WP_184752837.1">
    <property type="nucleotide sequence ID" value="NZ_BAABEK010000060.1"/>
</dbReference>
<protein>
    <submittedName>
        <fullName evidence="2">Uncharacterized protein</fullName>
    </submittedName>
</protein>
<dbReference type="Proteomes" id="UP000534286">
    <property type="component" value="Unassembled WGS sequence"/>
</dbReference>
<accession>A0A7W7W703</accession>
<feature type="chain" id="PRO_5030551529" evidence="1">
    <location>
        <begin position="24"/>
        <end position="298"/>
    </location>
</feature>
<sequence>MRFTLAVAAGLIFAGTAAVPASADAPKGAYWRVETTFTTTHPHAVGSGYYLTQRSVDTDWLSPEGKSWSGFRELGAKPATAKDEAAWRADGSPTTWDYRTEGMKIHLSVKPGKGFIGVAKGQPDGFRLGEKYVTYQQLQSLPTDAEALRKHLLADVNAWIDEAAEEAKTTSPNSKKEDWLVNLDRYVAERASELLYVNPVPDKVRAAAYQVLKTTKGVSDLGWAKDPLGRSGRKLALPVSSSGGSVLKQQLLVDTQAMTLLAEYTDLKDGGKAMLGKSGVQTFRAGWTDGKPAVPGAS</sequence>
<name>A0A7W7W703_9ACTN</name>
<reference evidence="2 3" key="1">
    <citation type="submission" date="2020-08" db="EMBL/GenBank/DDBJ databases">
        <title>Sequencing the genomes of 1000 actinobacteria strains.</title>
        <authorList>
            <person name="Klenk H.-P."/>
        </authorList>
    </citation>
    <scope>NUCLEOTIDE SEQUENCE [LARGE SCALE GENOMIC DNA]</scope>
    <source>
        <strain evidence="2 3">DSM 43023</strain>
    </source>
</reference>
<keyword evidence="1" id="KW-0732">Signal</keyword>
<proteinExistence type="predicted"/>
<keyword evidence="3" id="KW-1185">Reference proteome</keyword>
<evidence type="ECO:0000313" key="3">
    <source>
        <dbReference type="Proteomes" id="UP000534286"/>
    </source>
</evidence>
<organism evidence="2 3">
    <name type="scientific">Streptosporangium album</name>
    <dbReference type="NCBI Taxonomy" id="47479"/>
    <lineage>
        <taxon>Bacteria</taxon>
        <taxon>Bacillati</taxon>
        <taxon>Actinomycetota</taxon>
        <taxon>Actinomycetes</taxon>
        <taxon>Streptosporangiales</taxon>
        <taxon>Streptosporangiaceae</taxon>
        <taxon>Streptosporangium</taxon>
    </lineage>
</organism>